<evidence type="ECO:0000313" key="2">
    <source>
        <dbReference type="Proteomes" id="UP000318711"/>
    </source>
</evidence>
<reference evidence="1 2" key="1">
    <citation type="submission" date="2017-07" db="EMBL/GenBank/DDBJ databases">
        <title>Mechanisms for carbon and nitrogen cycling indicate functional differentiation within the Candidate Phyla Radiation.</title>
        <authorList>
            <person name="Danczak R.E."/>
            <person name="Johnston M.D."/>
            <person name="Kenah C."/>
            <person name="Slattery M."/>
            <person name="Wrighton K.C."/>
            <person name="Wilkins M.J."/>
        </authorList>
    </citation>
    <scope>NUCLEOTIDE SEQUENCE [LARGE SCALE GENOMIC DNA]</scope>
    <source>
        <strain evidence="1">Licking1014_2</strain>
    </source>
</reference>
<comment type="caution">
    <text evidence="1">The sequence shown here is derived from an EMBL/GenBank/DDBJ whole genome shotgun (WGS) entry which is preliminary data.</text>
</comment>
<proteinExistence type="predicted"/>
<protein>
    <submittedName>
        <fullName evidence="1">Uncharacterized protein</fullName>
    </submittedName>
</protein>
<gene>
    <name evidence="1" type="ORF">CEN88_243</name>
</gene>
<sequence>MIITKTSSGIVIKSGRQTIDCGQAVKINDFVINEPGEYEIAGVEAGKIDGLTWLNVEGVKIGYFAAGSENITKEQVKELGGINLAVCSADGKIVNAAKKLEPQIILAAEEKLFAGEEAVKTAEFKITKNDLTEESQKIIVLL</sequence>
<accession>A0A554LVP2</accession>
<name>A0A554LVP2_9BACT</name>
<dbReference type="AlphaFoldDB" id="A0A554LVP2"/>
<dbReference type="EMBL" id="VMGL01000025">
    <property type="protein sequence ID" value="TSC96933.1"/>
    <property type="molecule type" value="Genomic_DNA"/>
</dbReference>
<dbReference type="Proteomes" id="UP000318711">
    <property type="component" value="Unassembled WGS sequence"/>
</dbReference>
<evidence type="ECO:0000313" key="1">
    <source>
        <dbReference type="EMBL" id="TSC96933.1"/>
    </source>
</evidence>
<organism evidence="1 2">
    <name type="scientific">Candidatus Berkelbacteria bacterium Licking1014_2</name>
    <dbReference type="NCBI Taxonomy" id="2017146"/>
    <lineage>
        <taxon>Bacteria</taxon>
        <taxon>Candidatus Berkelbacteria</taxon>
    </lineage>
</organism>